<sequence>MPLWTIHHTPGVFTDADKKELSERITDRYAEAGLPRFYVVTVFNEIPHGDMYVGGVAPTAGVRVVIDHIARRAADQAHRHGIARWVHAILDPYLSRHPDLHSEFHIDETSEDLWMINGLIPPPARSEAEQRWVRENAVSPY</sequence>
<reference evidence="1" key="1">
    <citation type="journal article" date="2019" name="Emerg. Microbes Infect.">
        <title>Comprehensive subspecies identification of 175 nontuberculous mycobacteria species based on 7547 genomic profiles.</title>
        <authorList>
            <person name="Matsumoto Y."/>
            <person name="Kinjo T."/>
            <person name="Motooka D."/>
            <person name="Nabeya D."/>
            <person name="Jung N."/>
            <person name="Uechi K."/>
            <person name="Horii T."/>
            <person name="Iida T."/>
            <person name="Fujita J."/>
            <person name="Nakamura S."/>
        </authorList>
    </citation>
    <scope>NUCLEOTIDE SEQUENCE [LARGE SCALE GENOMIC DNA]</scope>
    <source>
        <strain evidence="1">JCM 13671</strain>
    </source>
</reference>
<dbReference type="AlphaFoldDB" id="A0A7I7XRB1"/>
<evidence type="ECO:0000313" key="2">
    <source>
        <dbReference type="Proteomes" id="UP000466931"/>
    </source>
</evidence>
<proteinExistence type="predicted"/>
<organism evidence="1 2">
    <name type="scientific">Mycolicibacterium confluentis</name>
    <dbReference type="NCBI Taxonomy" id="28047"/>
    <lineage>
        <taxon>Bacteria</taxon>
        <taxon>Bacillati</taxon>
        <taxon>Actinomycetota</taxon>
        <taxon>Actinomycetes</taxon>
        <taxon>Mycobacteriales</taxon>
        <taxon>Mycobacteriaceae</taxon>
        <taxon>Mycolicibacterium</taxon>
    </lineage>
</organism>
<dbReference type="EMBL" id="AP022612">
    <property type="protein sequence ID" value="BBZ31684.1"/>
    <property type="molecule type" value="Genomic_DNA"/>
</dbReference>
<dbReference type="SUPFAM" id="SSF55331">
    <property type="entry name" value="Tautomerase/MIF"/>
    <property type="match status" value="1"/>
</dbReference>
<keyword evidence="2" id="KW-1185">Reference proteome</keyword>
<dbReference type="Pfam" id="PF14832">
    <property type="entry name" value="Tautomerase_3"/>
    <property type="match status" value="1"/>
</dbReference>
<dbReference type="InterPro" id="IPR028116">
    <property type="entry name" value="Cis-CaaD-like"/>
</dbReference>
<name>A0A7I7XRB1_9MYCO</name>
<dbReference type="RefSeq" id="WP_085156403.1">
    <property type="nucleotide sequence ID" value="NZ_AP022612.1"/>
</dbReference>
<dbReference type="Gene3D" id="3.30.429.10">
    <property type="entry name" value="Macrophage Migration Inhibitory Factor"/>
    <property type="match status" value="1"/>
</dbReference>
<evidence type="ECO:0000313" key="1">
    <source>
        <dbReference type="EMBL" id="BBZ31684.1"/>
    </source>
</evidence>
<dbReference type="Proteomes" id="UP000466931">
    <property type="component" value="Chromosome"/>
</dbReference>
<dbReference type="OrthoDB" id="7595039at2"/>
<protein>
    <submittedName>
        <fullName evidence="1">Uncharacterized protein</fullName>
    </submittedName>
</protein>
<accession>A0A7I7XRB1</accession>
<dbReference type="InterPro" id="IPR014347">
    <property type="entry name" value="Tautomerase/MIF_sf"/>
</dbReference>
<reference evidence="1" key="2">
    <citation type="submission" date="2020-02" db="EMBL/GenBank/DDBJ databases">
        <authorList>
            <person name="Matsumoto Y."/>
            <person name="Motooka D."/>
            <person name="Nakamura S."/>
        </authorList>
    </citation>
    <scope>NUCLEOTIDE SEQUENCE</scope>
    <source>
        <strain evidence="1">JCM 13671</strain>
    </source>
</reference>
<gene>
    <name evidence="1" type="ORF">MCNF_02890</name>
</gene>